<dbReference type="EMBL" id="GGEC01086533">
    <property type="protein sequence ID" value="MBX67017.1"/>
    <property type="molecule type" value="Transcribed_RNA"/>
</dbReference>
<sequence length="34" mass="3919">MALRQTVSFILGHANNLYFLVMEPSSNMCYIQLL</sequence>
<protein>
    <submittedName>
        <fullName evidence="1">Uncharacterized protein</fullName>
    </submittedName>
</protein>
<evidence type="ECO:0000313" key="1">
    <source>
        <dbReference type="EMBL" id="MBX67017.1"/>
    </source>
</evidence>
<dbReference type="AlphaFoldDB" id="A0A2P2QJE8"/>
<reference evidence="1" key="1">
    <citation type="submission" date="2018-02" db="EMBL/GenBank/DDBJ databases">
        <title>Rhizophora mucronata_Transcriptome.</title>
        <authorList>
            <person name="Meera S.P."/>
            <person name="Sreeshan A."/>
            <person name="Augustine A."/>
        </authorList>
    </citation>
    <scope>NUCLEOTIDE SEQUENCE</scope>
    <source>
        <tissue evidence="1">Leaf</tissue>
    </source>
</reference>
<proteinExistence type="predicted"/>
<accession>A0A2P2QJE8</accession>
<organism evidence="1">
    <name type="scientific">Rhizophora mucronata</name>
    <name type="common">Asiatic mangrove</name>
    <dbReference type="NCBI Taxonomy" id="61149"/>
    <lineage>
        <taxon>Eukaryota</taxon>
        <taxon>Viridiplantae</taxon>
        <taxon>Streptophyta</taxon>
        <taxon>Embryophyta</taxon>
        <taxon>Tracheophyta</taxon>
        <taxon>Spermatophyta</taxon>
        <taxon>Magnoliopsida</taxon>
        <taxon>eudicotyledons</taxon>
        <taxon>Gunneridae</taxon>
        <taxon>Pentapetalae</taxon>
        <taxon>rosids</taxon>
        <taxon>fabids</taxon>
        <taxon>Malpighiales</taxon>
        <taxon>Rhizophoraceae</taxon>
        <taxon>Rhizophora</taxon>
    </lineage>
</organism>
<name>A0A2P2QJE8_RHIMU</name>